<feature type="transmembrane region" description="Helical" evidence="14">
    <location>
        <begin position="49"/>
        <end position="66"/>
    </location>
</feature>
<dbReference type="InterPro" id="IPR024709">
    <property type="entry name" value="FucosylTrfase_pln"/>
</dbReference>
<organism evidence="15 16">
    <name type="scientific">Cephalotus follicularis</name>
    <name type="common">Albany pitcher plant</name>
    <dbReference type="NCBI Taxonomy" id="3775"/>
    <lineage>
        <taxon>Eukaryota</taxon>
        <taxon>Viridiplantae</taxon>
        <taxon>Streptophyta</taxon>
        <taxon>Embryophyta</taxon>
        <taxon>Tracheophyta</taxon>
        <taxon>Spermatophyta</taxon>
        <taxon>Magnoliopsida</taxon>
        <taxon>eudicotyledons</taxon>
        <taxon>Gunneridae</taxon>
        <taxon>Pentapetalae</taxon>
        <taxon>rosids</taxon>
        <taxon>fabids</taxon>
        <taxon>Oxalidales</taxon>
        <taxon>Cephalotaceae</taxon>
        <taxon>Cephalotus</taxon>
    </lineage>
</organism>
<proteinExistence type="inferred from homology"/>
<dbReference type="EMBL" id="BDDD01001991">
    <property type="protein sequence ID" value="GAV79531.1"/>
    <property type="molecule type" value="Genomic_DNA"/>
</dbReference>
<keyword evidence="11" id="KW-0294">Fucose metabolism</keyword>
<keyword evidence="16" id="KW-1185">Reference proteome</keyword>
<evidence type="ECO:0000313" key="15">
    <source>
        <dbReference type="EMBL" id="GAV79531.1"/>
    </source>
</evidence>
<dbReference type="PANTHER" id="PTHR31741">
    <property type="entry name" value="OS02G0726500 PROTEIN-RELATED"/>
    <property type="match status" value="1"/>
</dbReference>
<dbReference type="CDD" id="cd11299">
    <property type="entry name" value="O-FucT_plant"/>
    <property type="match status" value="1"/>
</dbReference>
<evidence type="ECO:0000256" key="12">
    <source>
        <dbReference type="ARBA" id="ARBA00023277"/>
    </source>
</evidence>
<dbReference type="OrthoDB" id="941993at2759"/>
<evidence type="ECO:0000256" key="7">
    <source>
        <dbReference type="ARBA" id="ARBA00022968"/>
    </source>
</evidence>
<comment type="pathway">
    <text evidence="2">Glycan metabolism.</text>
</comment>
<evidence type="ECO:0000256" key="2">
    <source>
        <dbReference type="ARBA" id="ARBA00004881"/>
    </source>
</evidence>
<evidence type="ECO:0000256" key="1">
    <source>
        <dbReference type="ARBA" id="ARBA00004606"/>
    </source>
</evidence>
<comment type="similarity">
    <text evidence="3">Belongs to the glycosyltransferase GT106 family.</text>
</comment>
<keyword evidence="4" id="KW-0328">Glycosyltransferase</keyword>
<name>A0A1Q3CHI5_CEPFO</name>
<keyword evidence="9 14" id="KW-0472">Membrane</keyword>
<accession>A0A1Q3CHI5</accession>
<evidence type="ECO:0000256" key="8">
    <source>
        <dbReference type="ARBA" id="ARBA00022989"/>
    </source>
</evidence>
<dbReference type="InterPro" id="IPR019378">
    <property type="entry name" value="GDP-Fuc_O-FucTrfase"/>
</dbReference>
<evidence type="ECO:0000256" key="10">
    <source>
        <dbReference type="ARBA" id="ARBA00023180"/>
    </source>
</evidence>
<keyword evidence="8 14" id="KW-1133">Transmembrane helix</keyword>
<dbReference type="InParanoid" id="A0A1Q3CHI5"/>
<dbReference type="AlphaFoldDB" id="A0A1Q3CHI5"/>
<dbReference type="Proteomes" id="UP000187406">
    <property type="component" value="Unassembled WGS sequence"/>
</dbReference>
<evidence type="ECO:0000256" key="4">
    <source>
        <dbReference type="ARBA" id="ARBA00022676"/>
    </source>
</evidence>
<protein>
    <recommendedName>
        <fullName evidence="13">O-fucosyltransferase family protein</fullName>
    </recommendedName>
</protein>
<gene>
    <name evidence="15" type="ORF">CFOL_v3_22996</name>
</gene>
<evidence type="ECO:0000256" key="9">
    <source>
        <dbReference type="ARBA" id="ARBA00023136"/>
    </source>
</evidence>
<keyword evidence="10" id="KW-0325">Glycoprotein</keyword>
<dbReference type="STRING" id="3775.A0A1Q3CHI5"/>
<dbReference type="GO" id="GO:0006004">
    <property type="term" value="P:fucose metabolic process"/>
    <property type="evidence" value="ECO:0007669"/>
    <property type="project" value="UniProtKB-KW"/>
</dbReference>
<sequence>MDHRTQMGRDSIENKEEMKEKPCNSIGVINAGMLKSLIVAPWSFRSAPFKFWALVAATMLLLLWVSRIQEMGSLTKTIMVPNYFPYYPSSVLPERIHENNGYLMFQCNGGLNQMRIGICDMVAVARFLNVTLIIPAMDHTSYWDDQSEFQDIFEVDHFITSLKDEVPILKELPPELKRKVETESLYSMSPVTFASLRYYNSILSRLREHKVLFFPRTDFRLANNGVPEELQKLRCRVNFKALKFTPPIEELGKKIVTMLRRKGPFLVLQLRYEMDILSFTGCTEGCTSEQAEELTKMRYARHGWKHRELNSKLQRLKGLCPLTPEETALVLKGLSIDHNMQIYISAGDIYDGEKRMANLTSAYNVIRKETLLEPSDLRPFLNHSNQMAALDYIVAVESDIFVPTFDGNMARVVEGHRRYLGFRKTVVLDRKLIVSLTDRYKNGKIGWDEFSQMVKAAHADLTGKPKRRLEIPGQPNYEDYFYSNPQECLPPNIAASTSNTTDNTTVTGDHKSDTKIIINEHQN</sequence>
<keyword evidence="5" id="KW-0808">Transferase</keyword>
<dbReference type="GO" id="GO:0016020">
    <property type="term" value="C:membrane"/>
    <property type="evidence" value="ECO:0007669"/>
    <property type="project" value="UniProtKB-SubCell"/>
</dbReference>
<dbReference type="GO" id="GO:0016757">
    <property type="term" value="F:glycosyltransferase activity"/>
    <property type="evidence" value="ECO:0007669"/>
    <property type="project" value="UniProtKB-KW"/>
</dbReference>
<keyword evidence="6 14" id="KW-0812">Transmembrane</keyword>
<keyword evidence="12" id="KW-0119">Carbohydrate metabolism</keyword>
<comment type="caution">
    <text evidence="15">The sequence shown here is derived from an EMBL/GenBank/DDBJ whole genome shotgun (WGS) entry which is preliminary data.</text>
</comment>
<feature type="non-terminal residue" evidence="15">
    <location>
        <position position="523"/>
    </location>
</feature>
<evidence type="ECO:0000256" key="3">
    <source>
        <dbReference type="ARBA" id="ARBA00007737"/>
    </source>
</evidence>
<evidence type="ECO:0000256" key="5">
    <source>
        <dbReference type="ARBA" id="ARBA00022679"/>
    </source>
</evidence>
<evidence type="ECO:0000256" key="14">
    <source>
        <dbReference type="SAM" id="Phobius"/>
    </source>
</evidence>
<comment type="subcellular location">
    <subcellularLocation>
        <location evidence="1">Membrane</location>
        <topology evidence="1">Single-pass type II membrane protein</topology>
    </subcellularLocation>
</comment>
<keyword evidence="7" id="KW-0735">Signal-anchor</keyword>
<dbReference type="PANTHER" id="PTHR31741:SF3">
    <property type="entry name" value="O-FUCOSYLTRANSFERASE FAMILY PROTEIN"/>
    <property type="match status" value="1"/>
</dbReference>
<dbReference type="GO" id="GO:0005737">
    <property type="term" value="C:cytoplasm"/>
    <property type="evidence" value="ECO:0007669"/>
    <property type="project" value="TreeGrafter"/>
</dbReference>
<evidence type="ECO:0000256" key="13">
    <source>
        <dbReference type="ARBA" id="ARBA00030350"/>
    </source>
</evidence>
<reference evidence="16" key="1">
    <citation type="submission" date="2016-04" db="EMBL/GenBank/DDBJ databases">
        <title>Cephalotus genome sequencing.</title>
        <authorList>
            <person name="Fukushima K."/>
            <person name="Hasebe M."/>
            <person name="Fang X."/>
        </authorList>
    </citation>
    <scope>NUCLEOTIDE SEQUENCE [LARGE SCALE GENOMIC DNA]</scope>
    <source>
        <strain evidence="16">cv. St1</strain>
    </source>
</reference>
<evidence type="ECO:0000256" key="6">
    <source>
        <dbReference type="ARBA" id="ARBA00022692"/>
    </source>
</evidence>
<dbReference type="Pfam" id="PF10250">
    <property type="entry name" value="O-FucT"/>
    <property type="match status" value="1"/>
</dbReference>
<evidence type="ECO:0000313" key="16">
    <source>
        <dbReference type="Proteomes" id="UP000187406"/>
    </source>
</evidence>
<evidence type="ECO:0000256" key="11">
    <source>
        <dbReference type="ARBA" id="ARBA00023253"/>
    </source>
</evidence>